<dbReference type="InParanoid" id="A0A165IKP4"/>
<dbReference type="Proteomes" id="UP000076842">
    <property type="component" value="Unassembled WGS sequence"/>
</dbReference>
<accession>A0A165IKP4</accession>
<organism evidence="3 4">
    <name type="scientific">Calocera cornea HHB12733</name>
    <dbReference type="NCBI Taxonomy" id="1353952"/>
    <lineage>
        <taxon>Eukaryota</taxon>
        <taxon>Fungi</taxon>
        <taxon>Dikarya</taxon>
        <taxon>Basidiomycota</taxon>
        <taxon>Agaricomycotina</taxon>
        <taxon>Dacrymycetes</taxon>
        <taxon>Dacrymycetales</taxon>
        <taxon>Dacrymycetaceae</taxon>
        <taxon>Calocera</taxon>
    </lineage>
</organism>
<feature type="chain" id="PRO_5007859353" description="Extracellular membrane protein CFEM domain-containing protein" evidence="2">
    <location>
        <begin position="19"/>
        <end position="298"/>
    </location>
</feature>
<dbReference type="EMBL" id="KV423929">
    <property type="protein sequence ID" value="KZT60698.1"/>
    <property type="molecule type" value="Genomic_DNA"/>
</dbReference>
<dbReference type="OrthoDB" id="10603682at2759"/>
<evidence type="ECO:0000256" key="2">
    <source>
        <dbReference type="SAM" id="SignalP"/>
    </source>
</evidence>
<keyword evidence="2" id="KW-0732">Signal</keyword>
<evidence type="ECO:0000256" key="1">
    <source>
        <dbReference type="SAM" id="MobiDB-lite"/>
    </source>
</evidence>
<evidence type="ECO:0000313" key="4">
    <source>
        <dbReference type="Proteomes" id="UP000076842"/>
    </source>
</evidence>
<sequence length="298" mass="29172">MLLLALVFALPAIARSVAHPRRAPSLLRRQSPCEPLCESSSDITVLSQFQQCETRASEDTCTCQYAFSLSATCLACVLEISDLTLSVLQQYCAEYSSLLGATPTLEAGATSGTSPAAGTTPGAGFAAGQVGITLPTVGAVQATLTSGSAGAGQTVAPSGAQPGAGASACLATCGDAGDVAAVESVSACASTGYTCICTASRSISTPCMTCLLNAQNLSLSEYNTICASQGGNANGLPAGSNSTSGSSSSSTGTGSGSATLPGASAPPGFGSGSSSLRARGWTLGGVLLMVTVIVTLLG</sequence>
<protein>
    <recommendedName>
        <fullName evidence="5">Extracellular membrane protein CFEM domain-containing protein</fullName>
    </recommendedName>
</protein>
<reference evidence="3 4" key="1">
    <citation type="journal article" date="2016" name="Mol. Biol. Evol.">
        <title>Comparative Genomics of Early-Diverging Mushroom-Forming Fungi Provides Insights into the Origins of Lignocellulose Decay Capabilities.</title>
        <authorList>
            <person name="Nagy L.G."/>
            <person name="Riley R."/>
            <person name="Tritt A."/>
            <person name="Adam C."/>
            <person name="Daum C."/>
            <person name="Floudas D."/>
            <person name="Sun H."/>
            <person name="Yadav J.S."/>
            <person name="Pangilinan J."/>
            <person name="Larsson K.H."/>
            <person name="Matsuura K."/>
            <person name="Barry K."/>
            <person name="Labutti K."/>
            <person name="Kuo R."/>
            <person name="Ohm R.A."/>
            <person name="Bhattacharya S.S."/>
            <person name="Shirouzu T."/>
            <person name="Yoshinaga Y."/>
            <person name="Martin F.M."/>
            <person name="Grigoriev I.V."/>
            <person name="Hibbett D.S."/>
        </authorList>
    </citation>
    <scope>NUCLEOTIDE SEQUENCE [LARGE SCALE GENOMIC DNA]</scope>
    <source>
        <strain evidence="3 4">HHB12733</strain>
    </source>
</reference>
<proteinExistence type="predicted"/>
<evidence type="ECO:0008006" key="5">
    <source>
        <dbReference type="Google" id="ProtNLM"/>
    </source>
</evidence>
<evidence type="ECO:0000313" key="3">
    <source>
        <dbReference type="EMBL" id="KZT60698.1"/>
    </source>
</evidence>
<keyword evidence="4" id="KW-1185">Reference proteome</keyword>
<feature type="signal peptide" evidence="2">
    <location>
        <begin position="1"/>
        <end position="18"/>
    </location>
</feature>
<feature type="region of interest" description="Disordered" evidence="1">
    <location>
        <begin position="237"/>
        <end position="268"/>
    </location>
</feature>
<dbReference type="AlphaFoldDB" id="A0A165IKP4"/>
<name>A0A165IKP4_9BASI</name>
<gene>
    <name evidence="3" type="ORF">CALCODRAFT_515284</name>
</gene>